<evidence type="ECO:0000313" key="9">
    <source>
        <dbReference type="Proteomes" id="UP000288805"/>
    </source>
</evidence>
<keyword evidence="1" id="KW-0547">Nucleotide-binding</keyword>
<dbReference type="CDD" id="cd00054">
    <property type="entry name" value="EGF_CA"/>
    <property type="match status" value="1"/>
</dbReference>
<dbReference type="GO" id="GO:0004672">
    <property type="term" value="F:protein kinase activity"/>
    <property type="evidence" value="ECO:0007669"/>
    <property type="project" value="InterPro"/>
</dbReference>
<feature type="domain" description="Protein kinase" evidence="7">
    <location>
        <begin position="102"/>
        <end position="389"/>
    </location>
</feature>
<evidence type="ECO:0000256" key="2">
    <source>
        <dbReference type="ARBA" id="ARBA00022840"/>
    </source>
</evidence>
<dbReference type="AlphaFoldDB" id="A0A438G3L5"/>
<dbReference type="InterPro" id="IPR000719">
    <property type="entry name" value="Prot_kinase_dom"/>
</dbReference>
<keyword evidence="6" id="KW-1133">Transmembrane helix</keyword>
<sequence>MESNNTLCQKGAVCTNKNGSYYCDCPPGYYRDDDKPEYECVRNKGKLKPALLVSSGIKFSQCLPHVHPLLALEFVVNYVPLWLIHAGIVVTLVLLILPSIGFWLNQELEKRKKSKLKQMSFKKNGGLLMQQKISSSSIGSSVEKTKLYTIGELEKATDNFNAGRVLGKGGRGKVYKGMLLDGSIVAIKKSIVVDERQVVEFINEVFILSQINHRHIVKLLDDIAGALAYLHSYASTAILHRDIKSRNILLDENFRALVSDFGLSRLIAHEKTHLSTLVQGTFGYLDPEYFRSGQFTDKSDVYGFGMILAELLTGEKVICSSRSEESLAIHFRLAMKQNCLFEILDKVIVNEGQKKEILAVAKIAKRCLKLSGKKRPAMKEIAADLHQLRTMKQPSLQQTCQDNCSVSERYSISSASTSAVTEEYILQG</sequence>
<dbReference type="Pfam" id="PF00069">
    <property type="entry name" value="Pkinase"/>
    <property type="match status" value="1"/>
</dbReference>
<evidence type="ECO:0000256" key="6">
    <source>
        <dbReference type="SAM" id="Phobius"/>
    </source>
</evidence>
<keyword evidence="2" id="KW-0067">ATP-binding</keyword>
<gene>
    <name evidence="8" type="primary">WAKL22_8</name>
    <name evidence="8" type="ORF">CK203_066126</name>
</gene>
<dbReference type="PANTHER" id="PTHR27005:SF353">
    <property type="entry name" value="WALL-ASSOCIATED RECEPTOR KINASE-LIKE 22"/>
    <property type="match status" value="1"/>
</dbReference>
<dbReference type="Pfam" id="PF00008">
    <property type="entry name" value="EGF"/>
    <property type="match status" value="1"/>
</dbReference>
<keyword evidence="6" id="KW-0812">Transmembrane</keyword>
<keyword evidence="8" id="KW-0675">Receptor</keyword>
<dbReference type="PANTHER" id="PTHR27005">
    <property type="entry name" value="WALL-ASSOCIATED RECEPTOR KINASE-LIKE 21"/>
    <property type="match status" value="1"/>
</dbReference>
<dbReference type="InterPro" id="IPR011009">
    <property type="entry name" value="Kinase-like_dom_sf"/>
</dbReference>
<evidence type="ECO:0000256" key="3">
    <source>
        <dbReference type="ARBA" id="ARBA00023157"/>
    </source>
</evidence>
<reference evidence="8 9" key="1">
    <citation type="journal article" date="2018" name="PLoS Genet.">
        <title>Population sequencing reveals clonal diversity and ancestral inbreeding in the grapevine cultivar Chardonnay.</title>
        <authorList>
            <person name="Roach M.J."/>
            <person name="Johnson D.L."/>
            <person name="Bohlmann J."/>
            <person name="van Vuuren H.J."/>
            <person name="Jones S.J."/>
            <person name="Pretorius I.S."/>
            <person name="Schmidt S.A."/>
            <person name="Borneman A.R."/>
        </authorList>
    </citation>
    <scope>NUCLEOTIDE SEQUENCE [LARGE SCALE GENOMIC DNA]</scope>
    <source>
        <strain evidence="9">cv. Chardonnay</strain>
        <tissue evidence="8">Leaf</tissue>
    </source>
</reference>
<organism evidence="8 9">
    <name type="scientific">Vitis vinifera</name>
    <name type="common">Grape</name>
    <dbReference type="NCBI Taxonomy" id="29760"/>
    <lineage>
        <taxon>Eukaryota</taxon>
        <taxon>Viridiplantae</taxon>
        <taxon>Streptophyta</taxon>
        <taxon>Embryophyta</taxon>
        <taxon>Tracheophyta</taxon>
        <taxon>Spermatophyta</taxon>
        <taxon>Magnoliopsida</taxon>
        <taxon>eudicotyledons</taxon>
        <taxon>Gunneridae</taxon>
        <taxon>Pentapetalae</taxon>
        <taxon>rosids</taxon>
        <taxon>Vitales</taxon>
        <taxon>Vitaceae</taxon>
        <taxon>Viteae</taxon>
        <taxon>Vitis</taxon>
    </lineage>
</organism>
<dbReference type="SMART" id="SM00220">
    <property type="entry name" value="S_TKc"/>
    <property type="match status" value="1"/>
</dbReference>
<feature type="transmembrane region" description="Helical" evidence="6">
    <location>
        <begin position="82"/>
        <end position="104"/>
    </location>
</feature>
<dbReference type="GO" id="GO:0007166">
    <property type="term" value="P:cell surface receptor signaling pathway"/>
    <property type="evidence" value="ECO:0007669"/>
    <property type="project" value="InterPro"/>
</dbReference>
<comment type="caution">
    <text evidence="8">The sequence shown here is derived from an EMBL/GenBank/DDBJ whole genome shotgun (WGS) entry which is preliminary data.</text>
</comment>
<keyword evidence="3" id="KW-1015">Disulfide bond</keyword>
<dbReference type="PROSITE" id="PS00108">
    <property type="entry name" value="PROTEIN_KINASE_ST"/>
    <property type="match status" value="1"/>
</dbReference>
<dbReference type="GO" id="GO:0005509">
    <property type="term" value="F:calcium ion binding"/>
    <property type="evidence" value="ECO:0007669"/>
    <property type="project" value="InterPro"/>
</dbReference>
<evidence type="ECO:0000256" key="1">
    <source>
        <dbReference type="ARBA" id="ARBA00022741"/>
    </source>
</evidence>
<proteinExistence type="predicted"/>
<dbReference type="GO" id="GO:0005524">
    <property type="term" value="F:ATP binding"/>
    <property type="evidence" value="ECO:0007669"/>
    <property type="project" value="UniProtKB-KW"/>
</dbReference>
<evidence type="ECO:0000313" key="8">
    <source>
        <dbReference type="EMBL" id="RVW66786.1"/>
    </source>
</evidence>
<comment type="catalytic activity">
    <reaction evidence="5">
        <text>L-threonyl-[protein] + ATP = O-phospho-L-threonyl-[protein] + ADP + H(+)</text>
        <dbReference type="Rhea" id="RHEA:46608"/>
        <dbReference type="Rhea" id="RHEA-COMP:11060"/>
        <dbReference type="Rhea" id="RHEA-COMP:11605"/>
        <dbReference type="ChEBI" id="CHEBI:15378"/>
        <dbReference type="ChEBI" id="CHEBI:30013"/>
        <dbReference type="ChEBI" id="CHEBI:30616"/>
        <dbReference type="ChEBI" id="CHEBI:61977"/>
        <dbReference type="ChEBI" id="CHEBI:456216"/>
    </reaction>
</comment>
<dbReference type="SUPFAM" id="SSF56112">
    <property type="entry name" value="Protein kinase-like (PK-like)"/>
    <property type="match status" value="1"/>
</dbReference>
<dbReference type="Gene3D" id="2.10.25.10">
    <property type="entry name" value="Laminin"/>
    <property type="match status" value="1"/>
</dbReference>
<comment type="catalytic activity">
    <reaction evidence="4">
        <text>L-seryl-[protein] + ATP = O-phospho-L-seryl-[protein] + ADP + H(+)</text>
        <dbReference type="Rhea" id="RHEA:17989"/>
        <dbReference type="Rhea" id="RHEA-COMP:9863"/>
        <dbReference type="Rhea" id="RHEA-COMP:11604"/>
        <dbReference type="ChEBI" id="CHEBI:15378"/>
        <dbReference type="ChEBI" id="CHEBI:29999"/>
        <dbReference type="ChEBI" id="CHEBI:30616"/>
        <dbReference type="ChEBI" id="CHEBI:83421"/>
        <dbReference type="ChEBI" id="CHEBI:456216"/>
    </reaction>
</comment>
<dbReference type="FunFam" id="2.10.25.10:FF:000964">
    <property type="entry name" value="Uncharacterized protein"/>
    <property type="match status" value="1"/>
</dbReference>
<protein>
    <submittedName>
        <fullName evidence="8">Wall-associated receptor kinase-like 22</fullName>
    </submittedName>
</protein>
<dbReference type="FunFam" id="1.10.510.10:FF:000084">
    <property type="entry name" value="Wall-associated receptor kinase 2"/>
    <property type="match status" value="1"/>
</dbReference>
<keyword evidence="8" id="KW-0418">Kinase</keyword>
<dbReference type="InterPro" id="IPR000742">
    <property type="entry name" value="EGF"/>
</dbReference>
<evidence type="ECO:0000256" key="5">
    <source>
        <dbReference type="ARBA" id="ARBA00047951"/>
    </source>
</evidence>
<dbReference type="InterPro" id="IPR008271">
    <property type="entry name" value="Ser/Thr_kinase_AS"/>
</dbReference>
<dbReference type="SMART" id="SM00179">
    <property type="entry name" value="EGF_CA"/>
    <property type="match status" value="1"/>
</dbReference>
<dbReference type="InterPro" id="IPR045274">
    <property type="entry name" value="WAK-like"/>
</dbReference>
<dbReference type="Proteomes" id="UP000288805">
    <property type="component" value="Unassembled WGS sequence"/>
</dbReference>
<accession>A0A438G3L5</accession>
<dbReference type="InterPro" id="IPR001881">
    <property type="entry name" value="EGF-like_Ca-bd_dom"/>
</dbReference>
<dbReference type="Gene3D" id="3.30.200.20">
    <property type="entry name" value="Phosphorylase Kinase, domain 1"/>
    <property type="match status" value="1"/>
</dbReference>
<evidence type="ECO:0000256" key="4">
    <source>
        <dbReference type="ARBA" id="ARBA00047558"/>
    </source>
</evidence>
<keyword evidence="8" id="KW-0808">Transferase</keyword>
<dbReference type="EMBL" id="QGNW01000627">
    <property type="protein sequence ID" value="RVW66786.1"/>
    <property type="molecule type" value="Genomic_DNA"/>
</dbReference>
<name>A0A438G3L5_VITVI</name>
<dbReference type="Gene3D" id="1.10.510.10">
    <property type="entry name" value="Transferase(Phosphotransferase) domain 1"/>
    <property type="match status" value="1"/>
</dbReference>
<dbReference type="PROSITE" id="PS50011">
    <property type="entry name" value="PROTEIN_KINASE_DOM"/>
    <property type="match status" value="1"/>
</dbReference>
<keyword evidence="6" id="KW-0472">Membrane</keyword>
<evidence type="ECO:0000259" key="7">
    <source>
        <dbReference type="PROSITE" id="PS50011"/>
    </source>
</evidence>